<protein>
    <recommendedName>
        <fullName evidence="2">cysteine-S-conjugate beta-lyase</fullName>
        <ecNumber evidence="2">4.4.1.13</ecNumber>
    </recommendedName>
</protein>
<dbReference type="InterPro" id="IPR015422">
    <property type="entry name" value="PyrdxlP-dep_Trfase_small"/>
</dbReference>
<evidence type="ECO:0000256" key="3">
    <source>
        <dbReference type="ARBA" id="ARBA00022898"/>
    </source>
</evidence>
<dbReference type="Proteomes" id="UP000707138">
    <property type="component" value="Unassembled WGS sequence"/>
</dbReference>
<keyword evidence="7" id="KW-0032">Aminotransferase</keyword>
<dbReference type="PANTHER" id="PTHR43525">
    <property type="entry name" value="PROTEIN MALY"/>
    <property type="match status" value="1"/>
</dbReference>
<dbReference type="InterPro" id="IPR004839">
    <property type="entry name" value="Aminotransferase_I/II_large"/>
</dbReference>
<dbReference type="InterPro" id="IPR051798">
    <property type="entry name" value="Class-II_PLP-Dep_Aminotrans"/>
</dbReference>
<feature type="domain" description="Aminotransferase class I/classII large" evidence="6">
    <location>
        <begin position="45"/>
        <end position="388"/>
    </location>
</feature>
<dbReference type="SUPFAM" id="SSF53383">
    <property type="entry name" value="PLP-dependent transferases"/>
    <property type="match status" value="1"/>
</dbReference>
<evidence type="ECO:0000313" key="8">
    <source>
        <dbReference type="Proteomes" id="UP000707138"/>
    </source>
</evidence>
<dbReference type="PANTHER" id="PTHR43525:SF1">
    <property type="entry name" value="PROTEIN MALY"/>
    <property type="match status" value="1"/>
</dbReference>
<evidence type="ECO:0000256" key="1">
    <source>
        <dbReference type="ARBA" id="ARBA00001933"/>
    </source>
</evidence>
<sequence length="395" mass="44622">MDTTQFLTQYLVSRRHTNSLKWDALEKKFGSADLTAMWVADMEFKTCPAITAALEERVAHGVYGYTLIPDSYYDAVIGWHKRRHGYTLKREWFRFSSGVVNALYSLINALTQPGDGVLILTPVYYPFHYAINDTGRTLYTSDLIADESGRYSIDFTDVEATLRSGRVRMFILCNPHNPVSRVWSEDELTRLFALCKEYDVQIISDEIHQDIIPGSLPFTPALRVANGKYQDRIIVVNSASKSFNLASLLHSHLFIPNENVRKQYMAYMKTLGQIEPNALSITATEAAYTYGDDWLDALIDVIRQNAVTFSRLLKEAAPKLIITPLEGTYLCWVDFRAYLAPEATKAFLQDTCGVAVDFGEWFAPNCQGFARFNLATDPAIVEDVARRIGEGLTGR</sequence>
<evidence type="ECO:0000256" key="5">
    <source>
        <dbReference type="ARBA" id="ARBA00037974"/>
    </source>
</evidence>
<keyword evidence="3" id="KW-0663">Pyridoxal phosphate</keyword>
<accession>A0ABS2GGQ8</accession>
<evidence type="ECO:0000256" key="4">
    <source>
        <dbReference type="ARBA" id="ARBA00023239"/>
    </source>
</evidence>
<dbReference type="Gene3D" id="3.40.640.10">
    <property type="entry name" value="Type I PLP-dependent aspartate aminotransferase-like (Major domain)"/>
    <property type="match status" value="1"/>
</dbReference>
<dbReference type="EMBL" id="JACJLA010000006">
    <property type="protein sequence ID" value="MBM6912603.1"/>
    <property type="molecule type" value="Genomic_DNA"/>
</dbReference>
<dbReference type="GO" id="GO:0008483">
    <property type="term" value="F:transaminase activity"/>
    <property type="evidence" value="ECO:0007669"/>
    <property type="project" value="UniProtKB-KW"/>
</dbReference>
<gene>
    <name evidence="7" type="ORF">H6A01_04600</name>
</gene>
<dbReference type="InterPro" id="IPR015424">
    <property type="entry name" value="PyrdxlP-dep_Trfase"/>
</dbReference>
<comment type="caution">
    <text evidence="7">The sequence shown here is derived from an EMBL/GenBank/DDBJ whole genome shotgun (WGS) entry which is preliminary data.</text>
</comment>
<keyword evidence="8" id="KW-1185">Reference proteome</keyword>
<dbReference type="NCBIfam" id="TIGR04350">
    <property type="entry name" value="C_S_lyase_PatB"/>
    <property type="match status" value="1"/>
</dbReference>
<reference evidence="7 8" key="1">
    <citation type="journal article" date="2021" name="Sci. Rep.">
        <title>The distribution of antibiotic resistance genes in chicken gut microbiota commensals.</title>
        <authorList>
            <person name="Juricova H."/>
            <person name="Matiasovicova J."/>
            <person name="Kubasova T."/>
            <person name="Cejkova D."/>
            <person name="Rychlik I."/>
        </authorList>
    </citation>
    <scope>NUCLEOTIDE SEQUENCE [LARGE SCALE GENOMIC DNA]</scope>
    <source>
        <strain evidence="7 8">An537</strain>
    </source>
</reference>
<dbReference type="CDD" id="cd00609">
    <property type="entry name" value="AAT_like"/>
    <property type="match status" value="1"/>
</dbReference>
<comment type="cofactor">
    <cofactor evidence="1">
        <name>pyridoxal 5'-phosphate</name>
        <dbReference type="ChEBI" id="CHEBI:597326"/>
    </cofactor>
</comment>
<evidence type="ECO:0000313" key="7">
    <source>
        <dbReference type="EMBL" id="MBM6912603.1"/>
    </source>
</evidence>
<dbReference type="EC" id="4.4.1.13" evidence="2"/>
<dbReference type="Gene3D" id="3.90.1150.10">
    <property type="entry name" value="Aspartate Aminotransferase, domain 1"/>
    <property type="match status" value="1"/>
</dbReference>
<keyword evidence="4" id="KW-0456">Lyase</keyword>
<dbReference type="RefSeq" id="WP_205087698.1">
    <property type="nucleotide sequence ID" value="NZ_JACJLA010000006.1"/>
</dbReference>
<dbReference type="InterPro" id="IPR027619">
    <property type="entry name" value="C-S_lyase_PatB-like"/>
</dbReference>
<evidence type="ECO:0000256" key="2">
    <source>
        <dbReference type="ARBA" id="ARBA00012224"/>
    </source>
</evidence>
<comment type="similarity">
    <text evidence="5">Belongs to the class-II pyridoxal-phosphate-dependent aminotransferase family. MalY/PatB cystathionine beta-lyase subfamily.</text>
</comment>
<evidence type="ECO:0000259" key="6">
    <source>
        <dbReference type="Pfam" id="PF00155"/>
    </source>
</evidence>
<name>A0ABS2GGQ8_9FIRM</name>
<keyword evidence="7" id="KW-0808">Transferase</keyword>
<dbReference type="Pfam" id="PF00155">
    <property type="entry name" value="Aminotran_1_2"/>
    <property type="match status" value="1"/>
</dbReference>
<dbReference type="InterPro" id="IPR015421">
    <property type="entry name" value="PyrdxlP-dep_Trfase_major"/>
</dbReference>
<organism evidence="7 8">
    <name type="scientific">Veillonella magna</name>
    <dbReference type="NCBI Taxonomy" id="464322"/>
    <lineage>
        <taxon>Bacteria</taxon>
        <taxon>Bacillati</taxon>
        <taxon>Bacillota</taxon>
        <taxon>Negativicutes</taxon>
        <taxon>Veillonellales</taxon>
        <taxon>Veillonellaceae</taxon>
        <taxon>Veillonella</taxon>
    </lineage>
</organism>
<proteinExistence type="inferred from homology"/>